<evidence type="ECO:0008006" key="3">
    <source>
        <dbReference type="Google" id="ProtNLM"/>
    </source>
</evidence>
<organism evidence="1 2">
    <name type="scientific">Modicisalibacter tunisiensis</name>
    <dbReference type="NCBI Taxonomy" id="390637"/>
    <lineage>
        <taxon>Bacteria</taxon>
        <taxon>Pseudomonadati</taxon>
        <taxon>Pseudomonadota</taxon>
        <taxon>Gammaproteobacteria</taxon>
        <taxon>Oceanospirillales</taxon>
        <taxon>Halomonadaceae</taxon>
        <taxon>Modicisalibacter</taxon>
    </lineage>
</organism>
<proteinExistence type="predicted"/>
<dbReference type="Pfam" id="PF10115">
    <property type="entry name" value="HlyU"/>
    <property type="match status" value="1"/>
</dbReference>
<protein>
    <recommendedName>
        <fullName evidence="3">Transcriptional activator HlyU</fullName>
    </recommendedName>
</protein>
<dbReference type="InterPro" id="IPR018772">
    <property type="entry name" value="Transcription_activator_HlyU"/>
</dbReference>
<accession>A0ABS7WZW1</accession>
<name>A0ABS7WZW1_9GAMM</name>
<keyword evidence="2" id="KW-1185">Reference proteome</keyword>
<evidence type="ECO:0000313" key="1">
    <source>
        <dbReference type="EMBL" id="MBZ9568171.1"/>
    </source>
</evidence>
<gene>
    <name evidence="1" type="ORF">KGQ91_10855</name>
</gene>
<dbReference type="EMBL" id="JAGXFD010000001">
    <property type="protein sequence ID" value="MBZ9568171.1"/>
    <property type="molecule type" value="Genomic_DNA"/>
</dbReference>
<comment type="caution">
    <text evidence="1">The sequence shown here is derived from an EMBL/GenBank/DDBJ whole genome shotgun (WGS) entry which is preliminary data.</text>
</comment>
<reference evidence="1 2" key="1">
    <citation type="submission" date="2021-05" db="EMBL/GenBank/DDBJ databases">
        <title>Petroleum and Energy Research Collection (APPE): ex situ preservation of microbial diversity associated with the oil industry and exploitation of its biotechnological potential.</title>
        <authorList>
            <person name="Paixao C.T.M."/>
            <person name="Gomes M.B."/>
            <person name="Oliveira V.M."/>
        </authorList>
    </citation>
    <scope>NUCLEOTIDE SEQUENCE [LARGE SCALE GENOMIC DNA]</scope>
    <source>
        <strain evidence="1 2">LIT2</strain>
    </source>
</reference>
<dbReference type="RefSeq" id="WP_163649327.1">
    <property type="nucleotide sequence ID" value="NZ_JAGXFD010000001.1"/>
</dbReference>
<evidence type="ECO:0000313" key="2">
    <source>
        <dbReference type="Proteomes" id="UP001319883"/>
    </source>
</evidence>
<dbReference type="Proteomes" id="UP001319883">
    <property type="component" value="Unassembled WGS sequence"/>
</dbReference>
<sequence>MLKKLIDGLFRSGNVNDEEIPATEYRGYLITPDPQDAGGQYRVSGWIRKPVEGGETLEHRFERSDTVGSREACVELTLEKAQRFIDDLGDEIFASHH</sequence>